<name>A0A2I0U9B6_LIMLA</name>
<evidence type="ECO:0000313" key="2">
    <source>
        <dbReference type="Proteomes" id="UP000233556"/>
    </source>
</evidence>
<proteinExistence type="predicted"/>
<evidence type="ECO:0000313" key="1">
    <source>
        <dbReference type="EMBL" id="PKU42658.1"/>
    </source>
</evidence>
<keyword evidence="2" id="KW-1185">Reference proteome</keyword>
<protein>
    <submittedName>
        <fullName evidence="1">Uncharacterized protein</fullName>
    </submittedName>
</protein>
<organism evidence="1 2">
    <name type="scientific">Limosa lapponica baueri</name>
    <dbReference type="NCBI Taxonomy" id="1758121"/>
    <lineage>
        <taxon>Eukaryota</taxon>
        <taxon>Metazoa</taxon>
        <taxon>Chordata</taxon>
        <taxon>Craniata</taxon>
        <taxon>Vertebrata</taxon>
        <taxon>Euteleostomi</taxon>
        <taxon>Archelosauria</taxon>
        <taxon>Archosauria</taxon>
        <taxon>Dinosauria</taxon>
        <taxon>Saurischia</taxon>
        <taxon>Theropoda</taxon>
        <taxon>Coelurosauria</taxon>
        <taxon>Aves</taxon>
        <taxon>Neognathae</taxon>
        <taxon>Neoaves</taxon>
        <taxon>Charadriiformes</taxon>
        <taxon>Scolopacidae</taxon>
        <taxon>Limosa</taxon>
    </lineage>
</organism>
<dbReference type="Proteomes" id="UP000233556">
    <property type="component" value="Unassembled WGS sequence"/>
</dbReference>
<gene>
    <name evidence="1" type="ORF">llap_7034</name>
</gene>
<accession>A0A2I0U9B6</accession>
<reference evidence="2" key="1">
    <citation type="submission" date="2017-11" db="EMBL/GenBank/DDBJ databases">
        <authorList>
            <person name="Lima N.C."/>
            <person name="Parody-Merino A.M."/>
            <person name="Battley P.F."/>
            <person name="Fidler A.E."/>
            <person name="Prosdocimi F."/>
        </authorList>
    </citation>
    <scope>NUCLEOTIDE SEQUENCE [LARGE SCALE GENOMIC DNA]</scope>
</reference>
<dbReference type="AlphaFoldDB" id="A0A2I0U9B6"/>
<sequence length="159" mass="18094">MHSQTLLHTHKHIHTLTRTHTPLYTHTDTHALTHTPPHMHNTHIPHTQKHSHALIHPSTHTHSHTTLHTHTQINYQLTSDRNGTGADSYQECLDNKQVTKKKKVFERELKRLRVPCPEWRLWDCVGGMCGSAAEFPTAAIPTASPSLQVVALRMTKEAE</sequence>
<reference evidence="2" key="2">
    <citation type="submission" date="2017-12" db="EMBL/GenBank/DDBJ databases">
        <title>Genome sequence of the Bar-tailed Godwit (Limosa lapponica baueri).</title>
        <authorList>
            <person name="Lima N.C.B."/>
            <person name="Parody-Merino A.M."/>
            <person name="Battley P.F."/>
            <person name="Fidler A.E."/>
            <person name="Prosdocimi F."/>
        </authorList>
    </citation>
    <scope>NUCLEOTIDE SEQUENCE [LARGE SCALE GENOMIC DNA]</scope>
</reference>
<dbReference type="EMBL" id="KZ505971">
    <property type="protein sequence ID" value="PKU42658.1"/>
    <property type="molecule type" value="Genomic_DNA"/>
</dbReference>